<dbReference type="PROSITE" id="PS00018">
    <property type="entry name" value="EF_HAND_1"/>
    <property type="match status" value="1"/>
</dbReference>
<sequence>MIKQLKAYWNRNINLFWLKDLLCLIVNKKMNIGLLSMASSRVWRNSLFLFILFLSSFSLDAQNPDIFYYVSDGNNRLYSINRSTGAVVDIGPTASNIEALAYFPIPGQQTLYAANGGTFGSVNTSTGAFTTIGDIDGGGTANGSDGAQSLNDVDGLMLDGQSLVLWAVQRRSGDPDLLFQINRTTGQFVADAFGTGVDYLEITGPGINVDVDDLAIDPTTGEIYGNTNSGGTGDQLFRVNSATGVFEIISTLSENDIEGLSFSNDGRLYGSDGGSENRLGEIDIATGVFSNFQTFTGASDVESLAALVADANLISGTVFDDTDRNGLNDDGAGGIEGVTVYLYLDQNNDGQIDPEDSRIQSTVTDVNGDYEFYYVTTGTLLMSTDPATWDAGGTTRAITTDNLETAVFTDGVNFGESDTDNDFGLNDFIPAEDCDGDGLPDFFEGTIDSDGDGIQDQCDLDSDNDGIRDDIEGADDFDDDGIPNYLDRDSDDDGIPDAVEANRGVIRAEFVSADGNLTGAVGTNGIVDTIEGVADDGVLPDPFNSDADIYPDYLDLDSDNDGILDIREGGISTDVDGDGQIDNPVDANNNGYADSLEVPGFSLPNTDESTYETPNGLTLLPNYIDIDSDADGIDDTREGQSTSGYGFPSIITDVDEDGIIDFWDVSSGLNPIIPFDNDFDGTPDYIDINSDNDTESDFIEGNDADFNGVADEDNSGVDANENGLDDVFDPGCVVAGASTDFSLSDHAEEDNTDGSIDLGSSDLELVDESNNQTVGIRFTNVTIDQGASIAAATVQFQTDETSTGALTITIEGQLSDNAAAFTTATNNVSSRTRTMASESWSPADWNTVGEAGSDQRTVDISSIIQEIVGQPGWSNGNSLVLIFTGPSGTRTAEDDPTILSISLAGGPALVCSSNVSLPDEDSDGEFDFRETDGETDSDFDGIPDSIDIDDDNDGITDIDEGGPCTPSLEVDVSLSGTGTYTVVGDGQVTISINGGDGGGGSATAGGSGATITNAVFNVSDGDVIRYVVGAGSSGTGSNSAGGAGSSGLFINNTLMMVVGGGAGGDNSGGAVGLGANSGTAGDTGTGTGPGAGGTSGSGGGASSTAGGGGGGGGINAAGTSNGSGATGGAAADLTPGDGVTLVAGGTPLGGGSTAGGAGFTGGGGGADGSWSGGGGGYSGGGAAGDAGSAGGGGSFLNTADPAYVSGSVTAGTDGGGGAAGAAGSDGFLTISFTCSAADVDTDGDGIVDRLDLDSDNDGILDITEAGGGSFDADNDGRVDNYIEGNGPDGLASVFEPLSGNSSNLPNLDTDNDGLKDFRDLDSDNDGLFDILEAGGLDLDTDGRVDDDTDGDNDGIADDFDINNSGSPLSDPDSDSDGFPNRVDIDSDGDGIIDIIESQASTSSPILPTGNDNDNDGIDDEFDDDDGGTPTVPVDTDGDGTPDYLDLNSDNDGLVDAVEGWDTNGDSSPNTTASGDDTDNDGLDDSYDNVVGPNSTTNVYDTPGGTDSSDDYPNQTTSGTAERDWREENIIDTDLDGIPDSDDIDDDNDGILDIFEANCASTPSSLTNSLNYQFFDGTFTPTVENIPNSSALGSGTVTDFLVNDLQALLDPGDADTYGIRYYGFIEISTSETYTFFTSSDDGSKLFVNGTEVVNNDGDHGDIEASGAIALTPGIYGFEVLFYENIVGASLTVSYESATIAKTAIPFSVLTAEADCDTDGDGIVDRLDLDSDNDGIFDIAEAGGTDVDQDGRVDDDTDTDLDGWADTFDSDNGGTALTDADTDGDGFNDRIDIDSDGDGIVDVIESQATTGTPIVPIGVDSDQDGIDDAFDINCAPCGGTTGVPTVPVNTDGAFAFSDTTPDHLDTDSDNDGLNDIIEGWDTDGNFAPNVVPLGTDADADGLDDAFDNVAGLNSTTNVSNNQSANSFPDVTTSDKTSERDWREINNVTCAPGEVDTNLMLWLRADEGGTNWLDQSNNFVSLIRTGTATVGSMNFNPTNVFNGSTFYTSDLSINASTNPDLAVITVYRPSADDAGAVWGENDGSFDRYQQDVSGENNAVSNGTGVESDIAGLFSNGSTTISSVIFNEDASSGSEVFVNGESFLNFTADHGSESSNNFQIGAIGTGTNQFNGEIAEVIVYNQLLSTPNDRQKIESYLALKYGITLSDDTDGDGNAQEGIEGDYLLSDGTTAWDASDFSNFQNNIAGIVRDDESCLVQLQSKSENSDAIVTIGLDDNDDGLESSNALNESAFGTDLSALVWGHDGAALYDINNQEFDNSQVRTRLNREWRVRETGTIGTVNIIFDVGNLLGPEGVGTNDESEILLLVDADGDFSEGAITVSQSFEVNDDGEVIFQVDLSNGVFFTLGSGELGALPITLLSFAASLNDDQVDINWSTSAEINNGSFRVERSTDGINFIIIQTIAGAGNSNVINEYSIVDPNPADGLNFYRLVDIDFNGIENLSEIVSVRYTKEYSIPKLYPNPAQPGRDVFIDIQEELEPSLVRLYNVSGKQESALIILTPKGLKINTSKLVKGIYVVVVPVEGQLVRFKLLVTD</sequence>
<gene>
    <name evidence="3" type="ORF">BFP71_03330</name>
</gene>
<dbReference type="Gene3D" id="2.60.40.10">
    <property type="entry name" value="Immunoglobulins"/>
    <property type="match status" value="1"/>
</dbReference>
<dbReference type="SUPFAM" id="SSF103647">
    <property type="entry name" value="TSP type-3 repeat"/>
    <property type="match status" value="3"/>
</dbReference>
<dbReference type="SUPFAM" id="SSF63825">
    <property type="entry name" value="YWTD domain"/>
    <property type="match status" value="1"/>
</dbReference>
<feature type="compositionally biased region" description="Gly residues" evidence="1">
    <location>
        <begin position="1081"/>
        <end position="1107"/>
    </location>
</feature>
<evidence type="ECO:0000313" key="3">
    <source>
        <dbReference type="EMBL" id="OEK06707.1"/>
    </source>
</evidence>
<protein>
    <recommendedName>
        <fullName evidence="2">PA14 domain-containing protein</fullName>
    </recommendedName>
</protein>
<evidence type="ECO:0000256" key="1">
    <source>
        <dbReference type="SAM" id="MobiDB-lite"/>
    </source>
</evidence>
<dbReference type="SUPFAM" id="SSF56988">
    <property type="entry name" value="Anthrax protective antigen"/>
    <property type="match status" value="1"/>
</dbReference>
<dbReference type="PANTHER" id="PTHR10199">
    <property type="entry name" value="THROMBOSPONDIN"/>
    <property type="match status" value="1"/>
</dbReference>
<feature type="compositionally biased region" description="Acidic residues" evidence="1">
    <location>
        <begin position="933"/>
        <end position="950"/>
    </location>
</feature>
<accession>A0A1E5T5X9</accession>
<evidence type="ECO:0000313" key="4">
    <source>
        <dbReference type="Proteomes" id="UP000095552"/>
    </source>
</evidence>
<dbReference type="InterPro" id="IPR058515">
    <property type="entry name" value="DUF8202"/>
</dbReference>
<dbReference type="Pfam" id="PF26628">
    <property type="entry name" value="DUF8202"/>
    <property type="match status" value="1"/>
</dbReference>
<dbReference type="NCBIfam" id="TIGR04183">
    <property type="entry name" value="Por_Secre_tail"/>
    <property type="match status" value="1"/>
</dbReference>
<comment type="caution">
    <text evidence="3">The sequence shown here is derived from an EMBL/GenBank/DDBJ whole genome shotgun (WGS) entry which is preliminary data.</text>
</comment>
<reference evidence="3 4" key="1">
    <citation type="submission" date="2016-08" db="EMBL/GenBank/DDBJ databases">
        <title>Draft genome of Fabibacter sp. strain SK-8.</title>
        <authorList>
            <person name="Wong S.-K."/>
            <person name="Hamasaki K."/>
            <person name="Yoshizawa S."/>
        </authorList>
    </citation>
    <scope>NUCLEOTIDE SEQUENCE [LARGE SCALE GENOMIC DNA]</scope>
    <source>
        <strain evidence="3 4">SK-8</strain>
    </source>
</reference>
<dbReference type="PROSITE" id="PS51820">
    <property type="entry name" value="PA14"/>
    <property type="match status" value="1"/>
</dbReference>
<dbReference type="Pfam" id="PF07691">
    <property type="entry name" value="PA14"/>
    <property type="match status" value="1"/>
</dbReference>
<organism evidence="3 4">
    <name type="scientific">Roseivirga misakiensis</name>
    <dbReference type="NCBI Taxonomy" id="1563681"/>
    <lineage>
        <taxon>Bacteria</taxon>
        <taxon>Pseudomonadati</taxon>
        <taxon>Bacteroidota</taxon>
        <taxon>Cytophagia</taxon>
        <taxon>Cytophagales</taxon>
        <taxon>Roseivirgaceae</taxon>
        <taxon>Roseivirga</taxon>
    </lineage>
</organism>
<dbReference type="InterPro" id="IPR011658">
    <property type="entry name" value="PA14_dom"/>
</dbReference>
<dbReference type="InterPro" id="IPR037524">
    <property type="entry name" value="PA14/GLEYA"/>
</dbReference>
<feature type="region of interest" description="Disordered" evidence="1">
    <location>
        <begin position="1915"/>
        <end position="1936"/>
    </location>
</feature>
<dbReference type="InterPro" id="IPR018247">
    <property type="entry name" value="EF_Hand_1_Ca_BS"/>
</dbReference>
<dbReference type="SUPFAM" id="SSF117074">
    <property type="entry name" value="Hypothetical protein PA1324"/>
    <property type="match status" value="1"/>
</dbReference>
<name>A0A1E5T5X9_9BACT</name>
<dbReference type="Proteomes" id="UP000095552">
    <property type="component" value="Unassembled WGS sequence"/>
</dbReference>
<dbReference type="PANTHER" id="PTHR10199:SF119">
    <property type="entry name" value="RE20510P"/>
    <property type="match status" value="1"/>
</dbReference>
<feature type="compositionally biased region" description="Acidic residues" evidence="1">
    <location>
        <begin position="1346"/>
        <end position="1360"/>
    </location>
</feature>
<proteinExistence type="predicted"/>
<feature type="compositionally biased region" description="Acidic residues" evidence="1">
    <location>
        <begin position="1475"/>
        <end position="1486"/>
    </location>
</feature>
<feature type="region of interest" description="Disordered" evidence="1">
    <location>
        <begin position="929"/>
        <end position="950"/>
    </location>
</feature>
<feature type="domain" description="PA14" evidence="2">
    <location>
        <begin position="1564"/>
        <end position="1707"/>
    </location>
</feature>
<feature type="region of interest" description="Disordered" evidence="1">
    <location>
        <begin position="1336"/>
        <end position="1526"/>
    </location>
</feature>
<dbReference type="InterPro" id="IPR028974">
    <property type="entry name" value="TSP_type-3_rpt"/>
</dbReference>
<dbReference type="GO" id="GO:0005509">
    <property type="term" value="F:calcium ion binding"/>
    <property type="evidence" value="ECO:0007669"/>
    <property type="project" value="InterPro"/>
</dbReference>
<dbReference type="InterPro" id="IPR026444">
    <property type="entry name" value="Secre_tail"/>
</dbReference>
<dbReference type="STRING" id="1563681.BFP71_03330"/>
<keyword evidence="4" id="KW-1185">Reference proteome</keyword>
<feature type="compositionally biased region" description="Polar residues" evidence="1">
    <location>
        <begin position="1915"/>
        <end position="1932"/>
    </location>
</feature>
<dbReference type="SMART" id="SM00758">
    <property type="entry name" value="PA14"/>
    <property type="match status" value="1"/>
</dbReference>
<feature type="compositionally biased region" description="Acidic residues" evidence="1">
    <location>
        <begin position="1412"/>
        <end position="1426"/>
    </location>
</feature>
<feature type="compositionally biased region" description="Polar residues" evidence="1">
    <location>
        <begin position="1463"/>
        <end position="1474"/>
    </location>
</feature>
<evidence type="ECO:0000259" key="2">
    <source>
        <dbReference type="PROSITE" id="PS51820"/>
    </source>
</evidence>
<feature type="region of interest" description="Disordered" evidence="1">
    <location>
        <begin position="1080"/>
        <end position="1107"/>
    </location>
</feature>
<dbReference type="InterPro" id="IPR013783">
    <property type="entry name" value="Ig-like_fold"/>
</dbReference>
<feature type="compositionally biased region" description="Polar residues" evidence="1">
    <location>
        <begin position="1491"/>
        <end position="1519"/>
    </location>
</feature>
<dbReference type="Gene3D" id="3.90.182.10">
    <property type="entry name" value="Toxin - Anthrax Protective Antigen,domain 1"/>
    <property type="match status" value="1"/>
</dbReference>
<dbReference type="EMBL" id="MDGQ01000003">
    <property type="protein sequence ID" value="OEK06707.1"/>
    <property type="molecule type" value="Genomic_DNA"/>
</dbReference>